<comment type="caution">
    <text evidence="1">The sequence shown here is derived from an EMBL/GenBank/DDBJ whole genome shotgun (WGS) entry which is preliminary data.</text>
</comment>
<keyword evidence="2" id="KW-1185">Reference proteome</keyword>
<gene>
    <name evidence="1" type="ORF">Tco_1028598</name>
</gene>
<reference evidence="1" key="2">
    <citation type="submission" date="2022-01" db="EMBL/GenBank/DDBJ databases">
        <authorList>
            <person name="Yamashiro T."/>
            <person name="Shiraishi A."/>
            <person name="Satake H."/>
            <person name="Nakayama K."/>
        </authorList>
    </citation>
    <scope>NUCLEOTIDE SEQUENCE</scope>
</reference>
<sequence>MCYRSRVSKTIVSSGMSTLFDKCNIQIVLMHILKSRIFYVDPSILILRLVHDYRSGNYSALSKADVEKLSNFEGIGYDAHAPLRRGYNPGNQLLRDIKTTYLSLKNLTEEDAKREFIGILSELSYGKSVFYNVEKIDNPADLRDSKKSDVILALNKSEVHFFDLEPRRLMHSTHFKDIKRIGSSSTALILERRADILGFRTDRIQLGNKKNASSVVD</sequence>
<organism evidence="1 2">
    <name type="scientific">Tanacetum coccineum</name>
    <dbReference type="NCBI Taxonomy" id="301880"/>
    <lineage>
        <taxon>Eukaryota</taxon>
        <taxon>Viridiplantae</taxon>
        <taxon>Streptophyta</taxon>
        <taxon>Embryophyta</taxon>
        <taxon>Tracheophyta</taxon>
        <taxon>Spermatophyta</taxon>
        <taxon>Magnoliopsida</taxon>
        <taxon>eudicotyledons</taxon>
        <taxon>Gunneridae</taxon>
        <taxon>Pentapetalae</taxon>
        <taxon>asterids</taxon>
        <taxon>campanulids</taxon>
        <taxon>Asterales</taxon>
        <taxon>Asteraceae</taxon>
        <taxon>Asteroideae</taxon>
        <taxon>Anthemideae</taxon>
        <taxon>Anthemidinae</taxon>
        <taxon>Tanacetum</taxon>
    </lineage>
</organism>
<protein>
    <submittedName>
        <fullName evidence="1">Kinesin-like calmodulin-binding protein</fullName>
    </submittedName>
</protein>
<dbReference type="InterPro" id="IPR011993">
    <property type="entry name" value="PH-like_dom_sf"/>
</dbReference>
<evidence type="ECO:0000313" key="2">
    <source>
        <dbReference type="Proteomes" id="UP001151760"/>
    </source>
</evidence>
<dbReference type="Proteomes" id="UP001151760">
    <property type="component" value="Unassembled WGS sequence"/>
</dbReference>
<dbReference type="EMBL" id="BQNB010017976">
    <property type="protein sequence ID" value="GJT69312.1"/>
    <property type="molecule type" value="Genomic_DNA"/>
</dbReference>
<proteinExistence type="predicted"/>
<dbReference type="Gene3D" id="2.30.29.30">
    <property type="entry name" value="Pleckstrin-homology domain (PH domain)/Phosphotyrosine-binding domain (PTB)"/>
    <property type="match status" value="1"/>
</dbReference>
<accession>A0ABQ5G2U7</accession>
<name>A0ABQ5G2U7_9ASTR</name>
<evidence type="ECO:0000313" key="1">
    <source>
        <dbReference type="EMBL" id="GJT69312.1"/>
    </source>
</evidence>
<reference evidence="1" key="1">
    <citation type="journal article" date="2022" name="Int. J. Mol. Sci.">
        <title>Draft Genome of Tanacetum Coccineum: Genomic Comparison of Closely Related Tanacetum-Family Plants.</title>
        <authorList>
            <person name="Yamashiro T."/>
            <person name="Shiraishi A."/>
            <person name="Nakayama K."/>
            <person name="Satake H."/>
        </authorList>
    </citation>
    <scope>NUCLEOTIDE SEQUENCE</scope>
</reference>